<keyword evidence="1" id="KW-0472">Membrane</keyword>
<evidence type="ECO:0000256" key="1">
    <source>
        <dbReference type="SAM" id="Phobius"/>
    </source>
</evidence>
<keyword evidence="1" id="KW-0812">Transmembrane</keyword>
<gene>
    <name evidence="2" type="ORF">MBBAR_6c01320</name>
</gene>
<accession>A0A1V6N343</accession>
<protein>
    <submittedName>
        <fullName evidence="2">Uncharacterized protein</fullName>
    </submittedName>
</protein>
<dbReference type="AlphaFoldDB" id="A0A1V6N343"/>
<dbReference type="EMBL" id="JXMW01000006">
    <property type="protein sequence ID" value="OQD59022.1"/>
    <property type="molecule type" value="Genomic_DNA"/>
</dbReference>
<reference evidence="2 3" key="1">
    <citation type="submission" date="2014-12" db="EMBL/GenBank/DDBJ databases">
        <title>Genome sequence of Methanobrevibacter arboriphilicus DH1, DSM1125.</title>
        <authorList>
            <person name="Poehlein A."/>
            <person name="Thauer R.K."/>
            <person name="Seedorf H."/>
            <person name="Daniel R."/>
        </authorList>
    </citation>
    <scope>NUCLEOTIDE SEQUENCE [LARGE SCALE GENOMIC DNA]</scope>
    <source>
        <strain evidence="2 3">DH1</strain>
    </source>
</reference>
<sequence>MTESNKAEIDIAEIRGILKGVDNKLDTMQKDIIHIKNNDKEKLQRIAKIETEQKLLEKWENEHIEINKDTKKEFNRIDQKLNRYISSENKWRVGIIITLTLALFDLVTRFLIK</sequence>
<organism evidence="2 3">
    <name type="scientific">Methanobrevibacter arboriphilus JCM 13429 = DSM 1125</name>
    <dbReference type="NCBI Taxonomy" id="1300164"/>
    <lineage>
        <taxon>Archaea</taxon>
        <taxon>Methanobacteriati</taxon>
        <taxon>Methanobacteriota</taxon>
        <taxon>Methanomada group</taxon>
        <taxon>Methanobacteria</taxon>
        <taxon>Methanobacteriales</taxon>
        <taxon>Methanobacteriaceae</taxon>
        <taxon>Methanobrevibacter</taxon>
    </lineage>
</organism>
<keyword evidence="3" id="KW-1185">Reference proteome</keyword>
<dbReference type="RefSeq" id="WP_080460078.1">
    <property type="nucleotide sequence ID" value="NZ_JXMW01000006.1"/>
</dbReference>
<feature type="transmembrane region" description="Helical" evidence="1">
    <location>
        <begin position="93"/>
        <end position="112"/>
    </location>
</feature>
<name>A0A1V6N343_METAZ</name>
<evidence type="ECO:0000313" key="3">
    <source>
        <dbReference type="Proteomes" id="UP000191661"/>
    </source>
</evidence>
<comment type="caution">
    <text evidence="2">The sequence shown here is derived from an EMBL/GenBank/DDBJ whole genome shotgun (WGS) entry which is preliminary data.</text>
</comment>
<proteinExistence type="predicted"/>
<evidence type="ECO:0000313" key="2">
    <source>
        <dbReference type="EMBL" id="OQD59022.1"/>
    </source>
</evidence>
<keyword evidence="1" id="KW-1133">Transmembrane helix</keyword>
<dbReference type="Proteomes" id="UP000191661">
    <property type="component" value="Unassembled WGS sequence"/>
</dbReference>